<evidence type="ECO:0000313" key="15">
    <source>
        <dbReference type="Proteomes" id="UP001198057"/>
    </source>
</evidence>
<organism evidence="14 15">
    <name type="scientific">Streptococcus anginosus</name>
    <dbReference type="NCBI Taxonomy" id="1328"/>
    <lineage>
        <taxon>Bacteria</taxon>
        <taxon>Bacillati</taxon>
        <taxon>Bacillota</taxon>
        <taxon>Bacilli</taxon>
        <taxon>Lactobacillales</taxon>
        <taxon>Streptococcaceae</taxon>
        <taxon>Streptococcus</taxon>
        <taxon>Streptococcus anginosus group</taxon>
    </lineage>
</organism>
<evidence type="ECO:0000256" key="9">
    <source>
        <dbReference type="ARBA" id="ARBA00039092"/>
    </source>
</evidence>
<evidence type="ECO:0000256" key="6">
    <source>
        <dbReference type="ARBA" id="ARBA00023027"/>
    </source>
</evidence>
<dbReference type="PANTHER" id="PTHR43429:SF1">
    <property type="entry name" value="NAD(P)H SULFUR OXIDOREDUCTASE (COA-DEPENDENT)"/>
    <property type="match status" value="1"/>
</dbReference>
<proteinExistence type="inferred from homology"/>
<dbReference type="Pfam" id="PF02852">
    <property type="entry name" value="Pyr_redox_dim"/>
    <property type="match status" value="1"/>
</dbReference>
<feature type="domain" description="Pyridine nucleotide-disulphide oxidoreductase dimerisation" evidence="12">
    <location>
        <begin position="345"/>
        <end position="442"/>
    </location>
</feature>
<feature type="domain" description="FAD/NAD(P)-binding" evidence="13">
    <location>
        <begin position="3"/>
        <end position="318"/>
    </location>
</feature>
<dbReference type="SUPFAM" id="SSF51905">
    <property type="entry name" value="FAD/NAD(P)-binding domain"/>
    <property type="match status" value="1"/>
</dbReference>
<comment type="caution">
    <text evidence="14">The sequence shown here is derived from an EMBL/GenBank/DDBJ whole genome shotgun (WGS) entry which is preliminary data.</text>
</comment>
<dbReference type="PROSITE" id="PS51257">
    <property type="entry name" value="PROKAR_LIPOPROTEIN"/>
    <property type="match status" value="1"/>
</dbReference>
<dbReference type="GO" id="GO:0016491">
    <property type="term" value="F:oxidoreductase activity"/>
    <property type="evidence" value="ECO:0007669"/>
    <property type="project" value="UniProtKB-KW"/>
</dbReference>
<evidence type="ECO:0000256" key="7">
    <source>
        <dbReference type="ARBA" id="ARBA00023097"/>
    </source>
</evidence>
<keyword evidence="7" id="KW-0558">Oxidation</keyword>
<keyword evidence="4" id="KW-0274">FAD</keyword>
<comment type="catalytic activity">
    <reaction evidence="11">
        <text>2 NADH + O2 + 2 H(+) = 2 NAD(+) + 2 H2O</text>
        <dbReference type="Rhea" id="RHEA:37799"/>
        <dbReference type="ChEBI" id="CHEBI:15377"/>
        <dbReference type="ChEBI" id="CHEBI:15378"/>
        <dbReference type="ChEBI" id="CHEBI:15379"/>
        <dbReference type="ChEBI" id="CHEBI:57540"/>
        <dbReference type="ChEBI" id="CHEBI:57945"/>
        <dbReference type="EC" id="1.6.3.4"/>
    </reaction>
</comment>
<dbReference type="Gene3D" id="3.30.390.30">
    <property type="match status" value="1"/>
</dbReference>
<dbReference type="PRINTS" id="PR00411">
    <property type="entry name" value="PNDRDTASEI"/>
</dbReference>
<dbReference type="EMBL" id="JAHZQR010000001">
    <property type="protein sequence ID" value="MBZ2155239.1"/>
    <property type="molecule type" value="Genomic_DNA"/>
</dbReference>
<keyword evidence="5" id="KW-0560">Oxidoreductase</keyword>
<dbReference type="SUPFAM" id="SSF55424">
    <property type="entry name" value="FAD/NAD-linked reductases, dimerisation (C-terminal) domain"/>
    <property type="match status" value="1"/>
</dbReference>
<dbReference type="Pfam" id="PF07992">
    <property type="entry name" value="Pyr_redox_2"/>
    <property type="match status" value="1"/>
</dbReference>
<protein>
    <recommendedName>
        <fullName evidence="10">NADH oxidase</fullName>
        <ecNumber evidence="9">1.6.3.4</ecNumber>
    </recommendedName>
</protein>
<dbReference type="InterPro" id="IPR023753">
    <property type="entry name" value="FAD/NAD-binding_dom"/>
</dbReference>
<gene>
    <name evidence="14" type="ORF">K1I51_01000</name>
</gene>
<keyword evidence="8" id="KW-0676">Redox-active center</keyword>
<dbReference type="Proteomes" id="UP001198057">
    <property type="component" value="Unassembled WGS sequence"/>
</dbReference>
<evidence type="ECO:0000256" key="1">
    <source>
        <dbReference type="ARBA" id="ARBA00001974"/>
    </source>
</evidence>
<comment type="cofactor">
    <cofactor evidence="1">
        <name>FAD</name>
        <dbReference type="ChEBI" id="CHEBI:57692"/>
    </cofactor>
</comment>
<evidence type="ECO:0000256" key="3">
    <source>
        <dbReference type="ARBA" id="ARBA00022630"/>
    </source>
</evidence>
<evidence type="ECO:0000256" key="8">
    <source>
        <dbReference type="ARBA" id="ARBA00023284"/>
    </source>
</evidence>
<dbReference type="AlphaFoldDB" id="A0AAP2K9Z7"/>
<dbReference type="PRINTS" id="PR00368">
    <property type="entry name" value="FADPNR"/>
</dbReference>
<dbReference type="InterPro" id="IPR036188">
    <property type="entry name" value="FAD/NAD-bd_sf"/>
</dbReference>
<dbReference type="InterPro" id="IPR016156">
    <property type="entry name" value="FAD/NAD-linked_Rdtase_dimer_sf"/>
</dbReference>
<accession>A0AAP2K9Z7</accession>
<evidence type="ECO:0000256" key="4">
    <source>
        <dbReference type="ARBA" id="ARBA00022827"/>
    </source>
</evidence>
<dbReference type="Gene3D" id="3.50.50.60">
    <property type="entry name" value="FAD/NAD(P)-binding domain"/>
    <property type="match status" value="2"/>
</dbReference>
<evidence type="ECO:0000259" key="12">
    <source>
        <dbReference type="Pfam" id="PF02852"/>
    </source>
</evidence>
<sequence length="457" mass="49865">MSKIVVIGANHAGTACINTMLDNFGNENEVVVFDQNSNISFLGCGMALWIGKQIDGPEGLFYSDKEKLEAKGAKVYMESPVLSVDYDKKEVTAFVNGQEHLESYDKLIFATGSQPIIPPIKGVELVEGNREFKATLENIQFVKLYQNSAEVIEKLKNNEGINRVAVVGAGYIGVELAEAFERLGKEVILIDVADTCLAGYYDRELSDLMSQNLADHGIKLAYGQTVKAVEGEGKVERIVTDKETFDVDMVIMAVGFRPNTALGAGKIELFRNGAFLVDKKQETSIPGVYAVGDCATIYDNSLGKMSYIALASNAVRSGIVGAYNATGHELEGIGVQGSNGINIYDLKMVSTGLTLEKAKAAGYNAVETGFNDLQKPEFIKHNNHEVAIRIVFDKDTRVILGAQMASHEDISMGIHLFSLAIQEKVTIDKLALTDIFFLPHFNKPYNYITMAALTAEK</sequence>
<keyword evidence="6" id="KW-0520">NAD</keyword>
<dbReference type="InterPro" id="IPR050260">
    <property type="entry name" value="FAD-bd_OxRdtase"/>
</dbReference>
<name>A0AAP2K9Z7_STRAP</name>
<evidence type="ECO:0000256" key="10">
    <source>
        <dbReference type="ARBA" id="ARBA00039201"/>
    </source>
</evidence>
<evidence type="ECO:0000256" key="11">
    <source>
        <dbReference type="ARBA" id="ARBA00047360"/>
    </source>
</evidence>
<dbReference type="InterPro" id="IPR004099">
    <property type="entry name" value="Pyr_nucl-diS_OxRdtase_dimer"/>
</dbReference>
<dbReference type="EC" id="1.6.3.4" evidence="9"/>
<comment type="similarity">
    <text evidence="2">Belongs to the class-III pyridine nucleotide-disulfide oxidoreductase family.</text>
</comment>
<dbReference type="InterPro" id="IPR058076">
    <property type="entry name" value="NOXase"/>
</dbReference>
<dbReference type="NCBIfam" id="NF046103">
    <property type="entry name" value="NOXase_Strep"/>
    <property type="match status" value="1"/>
</dbReference>
<dbReference type="PANTHER" id="PTHR43429">
    <property type="entry name" value="PYRIDINE NUCLEOTIDE-DISULFIDE OXIDOREDUCTASE DOMAIN-CONTAINING"/>
    <property type="match status" value="1"/>
</dbReference>
<dbReference type="RefSeq" id="WP_223350790.1">
    <property type="nucleotide sequence ID" value="NZ_JAHZQR010000001.1"/>
</dbReference>
<keyword evidence="3" id="KW-0285">Flavoprotein</keyword>
<reference evidence="14" key="1">
    <citation type="submission" date="2021-07" db="EMBL/GenBank/DDBJ databases">
        <title>Occurrence of streptococci in the human mouth that bind to a non-human glycan.</title>
        <authorList>
            <person name="Cross B."/>
            <person name="Thamadilok S."/>
            <person name="Bensing B."/>
            <person name="Sasmal A."/>
            <person name="Khedri Z."/>
            <person name="Deng L."/>
            <person name="Yu H."/>
            <person name="Mehta A."/>
            <person name="Aluvathingal J."/>
            <person name="Nadendla S."/>
            <person name="Vickerman M."/>
            <person name="Chen X."/>
            <person name="Dewhirst F."/>
            <person name="Gill A."/>
            <person name="Lettrichova I."/>
            <person name="Diaz S."/>
            <person name="Gill S."/>
            <person name="Tettelin H."/>
            <person name="Iverson T."/>
            <person name="Sullam P."/>
            <person name="Varki A."/>
            <person name="Ruhl S."/>
        </authorList>
    </citation>
    <scope>NUCLEOTIDE SEQUENCE</scope>
    <source>
        <strain evidence="14">SK81</strain>
    </source>
</reference>
<evidence type="ECO:0000256" key="5">
    <source>
        <dbReference type="ARBA" id="ARBA00023002"/>
    </source>
</evidence>
<evidence type="ECO:0000256" key="2">
    <source>
        <dbReference type="ARBA" id="ARBA00009130"/>
    </source>
</evidence>
<evidence type="ECO:0000259" key="13">
    <source>
        <dbReference type="Pfam" id="PF07992"/>
    </source>
</evidence>
<evidence type="ECO:0000313" key="14">
    <source>
        <dbReference type="EMBL" id="MBZ2155239.1"/>
    </source>
</evidence>